<protein>
    <submittedName>
        <fullName evidence="1">Uncharacterized protein</fullName>
    </submittedName>
</protein>
<dbReference type="EMBL" id="LT984809">
    <property type="protein sequence ID" value="SPD48699.1"/>
    <property type="molecule type" value="Genomic_DNA"/>
</dbReference>
<keyword evidence="1" id="KW-0614">Plasmid</keyword>
<accession>A0A375FI27</accession>
<evidence type="ECO:0000313" key="1">
    <source>
        <dbReference type="EMBL" id="SPD48699.1"/>
    </source>
</evidence>
<geneLocation type="plasmid" evidence="1">
    <name>I</name>
</geneLocation>
<organism evidence="1">
    <name type="scientific">Cupriavidus taiwanensis</name>
    <dbReference type="NCBI Taxonomy" id="164546"/>
    <lineage>
        <taxon>Bacteria</taxon>
        <taxon>Pseudomonadati</taxon>
        <taxon>Pseudomonadota</taxon>
        <taxon>Betaproteobacteria</taxon>
        <taxon>Burkholderiales</taxon>
        <taxon>Burkholderiaceae</taxon>
        <taxon>Cupriavidus</taxon>
    </lineage>
</organism>
<proteinExistence type="predicted"/>
<sequence>MPATKEAFETGSKLQLAGLGTNEVNDADPKWHDGADAPTQC</sequence>
<gene>
    <name evidence="1" type="ORF">CBM2612_P0044</name>
</gene>
<name>A0A375FI27_9BURK</name>
<reference evidence="1" key="1">
    <citation type="submission" date="2018-01" db="EMBL/GenBank/DDBJ databases">
        <authorList>
            <person name="Gaut B.S."/>
            <person name="Morton B.R."/>
            <person name="Clegg M.T."/>
            <person name="Duvall M.R."/>
        </authorList>
    </citation>
    <scope>NUCLEOTIDE SEQUENCE</scope>
    <source>
        <strain evidence="1">Cupriavidus taiwanensis STM 8555</strain>
    </source>
</reference>
<dbReference type="AlphaFoldDB" id="A0A375FI27"/>